<dbReference type="Pfam" id="PF13191">
    <property type="entry name" value="AAA_16"/>
    <property type="match status" value="1"/>
</dbReference>
<dbReference type="SMART" id="SM00044">
    <property type="entry name" value="CYCc"/>
    <property type="match status" value="1"/>
</dbReference>
<dbReference type="PANTHER" id="PTHR16305:SF28">
    <property type="entry name" value="GUANYLATE CYCLASE DOMAIN-CONTAINING PROTEIN"/>
    <property type="match status" value="1"/>
</dbReference>
<dbReference type="InterPro" id="IPR029787">
    <property type="entry name" value="Nucleotide_cyclase"/>
</dbReference>
<keyword evidence="2" id="KW-0067">ATP-binding</keyword>
<organism evidence="4 5">
    <name type="scientific">Bradyrhizobium barranii</name>
    <dbReference type="NCBI Taxonomy" id="2992140"/>
    <lineage>
        <taxon>Bacteria</taxon>
        <taxon>Pseudomonadati</taxon>
        <taxon>Pseudomonadota</taxon>
        <taxon>Alphaproteobacteria</taxon>
        <taxon>Hyphomicrobiales</taxon>
        <taxon>Nitrobacteraceae</taxon>
        <taxon>Bradyrhizobium</taxon>
    </lineage>
</organism>
<dbReference type="Gene3D" id="3.30.70.1230">
    <property type="entry name" value="Nucleotide cyclase"/>
    <property type="match status" value="1"/>
</dbReference>
<protein>
    <submittedName>
        <fullName evidence="4">AAA family ATPase</fullName>
    </submittedName>
</protein>
<dbReference type="Pfam" id="PF12773">
    <property type="entry name" value="DZR"/>
    <property type="match status" value="1"/>
</dbReference>
<reference evidence="4" key="1">
    <citation type="submission" date="2021-11" db="EMBL/GenBank/DDBJ databases">
        <title>Australian commercial rhizobial inoculants.</title>
        <authorList>
            <person name="Kohlmeier M.G."/>
            <person name="O'Hara G.W."/>
            <person name="Colombi E."/>
            <person name="Ramsay J.P."/>
            <person name="Terpolilli J."/>
        </authorList>
    </citation>
    <scope>NUCLEOTIDE SEQUENCE</scope>
    <source>
        <strain evidence="4">CC829</strain>
        <plasmid evidence="4">pCC829_1</plasmid>
    </source>
</reference>
<dbReference type="PANTHER" id="PTHR16305">
    <property type="entry name" value="TESTICULAR SOLUBLE ADENYLYL CYCLASE"/>
    <property type="match status" value="1"/>
</dbReference>
<geneLocation type="plasmid" evidence="4 5">
    <name>pCC829_1</name>
</geneLocation>
<feature type="domain" description="Guanylate cyclase" evidence="3">
    <location>
        <begin position="76"/>
        <end position="205"/>
    </location>
</feature>
<name>A0ABY3QZT8_9BRAD</name>
<gene>
    <name evidence="4" type="ORF">BjapCC829_47020</name>
</gene>
<evidence type="ECO:0000256" key="2">
    <source>
        <dbReference type="ARBA" id="ARBA00022840"/>
    </source>
</evidence>
<dbReference type="InterPro" id="IPR001054">
    <property type="entry name" value="A/G_cyclase"/>
</dbReference>
<evidence type="ECO:0000313" key="5">
    <source>
        <dbReference type="Proteomes" id="UP001430990"/>
    </source>
</evidence>
<evidence type="ECO:0000256" key="1">
    <source>
        <dbReference type="ARBA" id="ARBA00022741"/>
    </source>
</evidence>
<dbReference type="SUPFAM" id="SSF52540">
    <property type="entry name" value="P-loop containing nucleoside triphosphate hydrolases"/>
    <property type="match status" value="1"/>
</dbReference>
<dbReference type="InterPro" id="IPR041664">
    <property type="entry name" value="AAA_16"/>
</dbReference>
<dbReference type="Gene3D" id="3.40.50.300">
    <property type="entry name" value="P-loop containing nucleotide triphosphate hydrolases"/>
    <property type="match status" value="1"/>
</dbReference>
<dbReference type="EMBL" id="CP088101">
    <property type="protein sequence ID" value="UFW91559.1"/>
    <property type="molecule type" value="Genomic_DNA"/>
</dbReference>
<dbReference type="Pfam" id="PF00211">
    <property type="entry name" value="Guanylate_cyc"/>
    <property type="match status" value="1"/>
</dbReference>
<dbReference type="InterPro" id="IPR027417">
    <property type="entry name" value="P-loop_NTPase"/>
</dbReference>
<evidence type="ECO:0000259" key="3">
    <source>
        <dbReference type="PROSITE" id="PS50125"/>
    </source>
</evidence>
<dbReference type="PROSITE" id="PS50125">
    <property type="entry name" value="GUANYLATE_CYCLASE_2"/>
    <property type="match status" value="1"/>
</dbReference>
<dbReference type="RefSeq" id="WP_231145591.1">
    <property type="nucleotide sequence ID" value="NZ_CP088101.1"/>
</dbReference>
<accession>A0ABY3QZT8</accession>
<keyword evidence="5" id="KW-1185">Reference proteome</keyword>
<dbReference type="CDD" id="cd07302">
    <property type="entry name" value="CHD"/>
    <property type="match status" value="1"/>
</dbReference>
<proteinExistence type="predicted"/>
<evidence type="ECO:0000313" key="4">
    <source>
        <dbReference type="EMBL" id="UFW91559.1"/>
    </source>
</evidence>
<dbReference type="InterPro" id="IPR025874">
    <property type="entry name" value="DZR"/>
</dbReference>
<dbReference type="SUPFAM" id="SSF55073">
    <property type="entry name" value="Nucleotide cyclase"/>
    <property type="match status" value="1"/>
</dbReference>
<keyword evidence="1" id="KW-0547">Nucleotide-binding</keyword>
<sequence length="1112" mass="121392">MECPSCGSANQDGNRFCGNCGAPLPQYCGACGRKNPIGNSYCGFCGAPLTGAAPLERTANTPAKPALAGAERRRLTVMFCDLVGSTAIASRLDPEDLHEVLSRYHKDVATMVGRFDGFVAKYMGDGVLAYFGYPQAHEDDAERAVRAGLQIVTIARPVAAAPGGRLPVRVGIATGLVVVGDLIGVGESEERGVVGETPNLAARLQTLAEPDSVVIDANTHSLTSGIFEYEELGMVELKGLVEPVRAWRVQRESTIESRFEALHSATALTPLVGREEEIELLVQRWIQAKSGAGQVILLSGEPGIGKSRLTAALLERLRGESHVRLRYFCSAHHQDSALHPTIVQLERAAGFERGDTPEIKLRKIEALLAPTSSPIAGLPLVAELLHIPAGDLYSPSMLNPQRKKEETFELLLHELVILAQSRPVLLVHEDVHWIDPSSCEFLDRVVNRVADLPVLLLITFRPEFQPPWTGQSHVTMLALSRLDRRQGATLVQCVAGGRALPGHTAEEIIKRSDGVPLFIEELTKAVVEAQASRESGEDARAKTSRSALAVPATLHASLMARLDRLGPGSKRMAQIGAAIGREFSYELLAAVVGPSEREIQDRLARLVHSELVFQHGTPPEAAYSFKHALVQDAAYSTLLRSDRQRLHAGIADALEGDFPDRVAREPELLAHHCTEACQIERAVGYWLKAGERAAQRSANLEAIRHLTRGLEALNTLPENFERDRQELAFQIAIGTPMIAVHGYSAPQTGAAYSRARALCERLGEAEPLIETLSGEFVYYFVRGDYSMMRRLTNEARQLAERLPSPLVRLASHRLAGITAMHFGAFAEARSEFEAIVRLYDVRQHRSQPVHYVHDPKVSALTYLAPVLWILGFPEQARRSSTAAFHCAAELDQANLAAHVHNFAGAGLDELLGDFPGVQAHAQAIIELADRHSLGYWRLNGLILHGWAMVQQGATEAGIALMCQSTESRAAQGVSWYQARYLCMLAAAYAQVGQAEPGLRIVADVEDLIAKNREHMWEGEVTRIKGELMRVQGRSASEIEACLARAMAITRAQGAKSLELRAARSLARLWCDRGRRRDACALLAPLFSWFTEGFETADLKATKALLDELTGGA</sequence>
<keyword evidence="4" id="KW-0614">Plasmid</keyword>
<dbReference type="Proteomes" id="UP001430990">
    <property type="component" value="Plasmid pCC829_1"/>
</dbReference>